<dbReference type="Gramene" id="OIT30164">
    <property type="protein sequence ID" value="OIT30164"/>
    <property type="gene ID" value="A4A49_53270"/>
</dbReference>
<keyword evidence="2" id="KW-1185">Reference proteome</keyword>
<evidence type="ECO:0000313" key="1">
    <source>
        <dbReference type="EMBL" id="OIT30164.1"/>
    </source>
</evidence>
<accession>A0A314KN46</accession>
<gene>
    <name evidence="1" type="ORF">A4A49_53270</name>
</gene>
<dbReference type="AlphaFoldDB" id="A0A314KN46"/>
<dbReference type="Proteomes" id="UP000187609">
    <property type="component" value="Unassembled WGS sequence"/>
</dbReference>
<proteinExistence type="predicted"/>
<name>A0A314KN46_NICAT</name>
<dbReference type="EMBL" id="MJEQ01001580">
    <property type="protein sequence ID" value="OIT30164.1"/>
    <property type="molecule type" value="Genomic_DNA"/>
</dbReference>
<protein>
    <submittedName>
        <fullName evidence="1">Uncharacterized protein</fullName>
    </submittedName>
</protein>
<sequence>MKFSLMIHCHTSPLPMKVKPEPPVMTAACFSTIFLNQNIRMNLYKCTAEASSIFKVGSDSHRVQKVGIERPLQYRNY</sequence>
<organism evidence="1 2">
    <name type="scientific">Nicotiana attenuata</name>
    <name type="common">Coyote tobacco</name>
    <dbReference type="NCBI Taxonomy" id="49451"/>
    <lineage>
        <taxon>Eukaryota</taxon>
        <taxon>Viridiplantae</taxon>
        <taxon>Streptophyta</taxon>
        <taxon>Embryophyta</taxon>
        <taxon>Tracheophyta</taxon>
        <taxon>Spermatophyta</taxon>
        <taxon>Magnoliopsida</taxon>
        <taxon>eudicotyledons</taxon>
        <taxon>Gunneridae</taxon>
        <taxon>Pentapetalae</taxon>
        <taxon>asterids</taxon>
        <taxon>lamiids</taxon>
        <taxon>Solanales</taxon>
        <taxon>Solanaceae</taxon>
        <taxon>Nicotianoideae</taxon>
        <taxon>Nicotianeae</taxon>
        <taxon>Nicotiana</taxon>
    </lineage>
</organism>
<reference evidence="1" key="1">
    <citation type="submission" date="2016-11" db="EMBL/GenBank/DDBJ databases">
        <title>The genome of Nicotiana attenuata.</title>
        <authorList>
            <person name="Xu S."/>
            <person name="Brockmoeller T."/>
            <person name="Gaquerel E."/>
            <person name="Navarro A."/>
            <person name="Kuhl H."/>
            <person name="Gase K."/>
            <person name="Ling Z."/>
            <person name="Zhou W."/>
            <person name="Kreitzer C."/>
            <person name="Stanke M."/>
            <person name="Tang H."/>
            <person name="Lyons E."/>
            <person name="Pandey P."/>
            <person name="Pandey S.P."/>
            <person name="Timmermann B."/>
            <person name="Baldwin I.T."/>
        </authorList>
    </citation>
    <scope>NUCLEOTIDE SEQUENCE [LARGE SCALE GENOMIC DNA]</scope>
    <source>
        <strain evidence="1">UT</strain>
    </source>
</reference>
<evidence type="ECO:0000313" key="2">
    <source>
        <dbReference type="Proteomes" id="UP000187609"/>
    </source>
</evidence>
<comment type="caution">
    <text evidence="1">The sequence shown here is derived from an EMBL/GenBank/DDBJ whole genome shotgun (WGS) entry which is preliminary data.</text>
</comment>